<sequence>MLEFDRQNNVSFEPDSIVDDLIPIDLFPRIIERGIFCMGGVCIRRKFLNEADFVTHLNIGEDWLLWCRLTAKGPFIFIGEDPIIEIRRHHTNKTQLPISKLVKNWNKSREIFFLDPVIKRKLPSDLAAKHYQANKFYTYYDVTKLCWRLKAYDFMIIYLMKSLITALENTLSFFHIFRIFMKEAKRYLR</sequence>
<dbReference type="RefSeq" id="WP_013325557.1">
    <property type="nucleotide sequence ID" value="NC_014502.1"/>
</dbReference>
<keyword evidence="1" id="KW-0472">Membrane</keyword>
<dbReference type="Proteomes" id="UP000008206">
    <property type="component" value="Plasmid Cy782203"/>
</dbReference>
<keyword evidence="1" id="KW-0812">Transmembrane</keyword>
<dbReference type="EMBL" id="CP002201">
    <property type="protein sequence ID" value="ADN18431.1"/>
    <property type="molecule type" value="Genomic_DNA"/>
</dbReference>
<protein>
    <recommendedName>
        <fullName evidence="4">Glycosyl transferase family 2</fullName>
    </recommendedName>
</protein>
<geneLocation type="plasmid" evidence="2 3">
    <name>Cy782203</name>
</geneLocation>
<feature type="transmembrane region" description="Helical" evidence="1">
    <location>
        <begin position="155"/>
        <end position="180"/>
    </location>
</feature>
<dbReference type="SUPFAM" id="SSF53448">
    <property type="entry name" value="Nucleotide-diphospho-sugar transferases"/>
    <property type="match status" value="1"/>
</dbReference>
<evidence type="ECO:0000313" key="2">
    <source>
        <dbReference type="EMBL" id="ADN18431.1"/>
    </source>
</evidence>
<keyword evidence="1" id="KW-1133">Transmembrane helix</keyword>
<evidence type="ECO:0000313" key="3">
    <source>
        <dbReference type="Proteomes" id="UP000008206"/>
    </source>
</evidence>
<organism evidence="2 3">
    <name type="scientific">Gloeothece verrucosa (strain PCC 7822)</name>
    <name type="common">Cyanothece sp. (strain PCC 7822)</name>
    <dbReference type="NCBI Taxonomy" id="497965"/>
    <lineage>
        <taxon>Bacteria</taxon>
        <taxon>Bacillati</taxon>
        <taxon>Cyanobacteriota</taxon>
        <taxon>Cyanophyceae</taxon>
        <taxon>Oscillatoriophycideae</taxon>
        <taxon>Chroococcales</taxon>
        <taxon>Aphanothecaceae</taxon>
        <taxon>Gloeothece</taxon>
        <taxon>Gloeothece verrucosa</taxon>
    </lineage>
</organism>
<keyword evidence="2" id="KW-0614">Plasmid</keyword>
<dbReference type="HOGENOM" id="CLU_1432384_0_0_3"/>
<accession>E0UNA1</accession>
<evidence type="ECO:0000256" key="1">
    <source>
        <dbReference type="SAM" id="Phobius"/>
    </source>
</evidence>
<keyword evidence="3" id="KW-1185">Reference proteome</keyword>
<gene>
    <name evidence="2" type="ordered locus">Cyan7822_6758</name>
</gene>
<name>E0UNA1_GLOV7</name>
<proteinExistence type="predicted"/>
<dbReference type="AlphaFoldDB" id="E0UNA1"/>
<dbReference type="KEGG" id="cyj:Cyan7822_6758"/>
<evidence type="ECO:0008006" key="4">
    <source>
        <dbReference type="Google" id="ProtNLM"/>
    </source>
</evidence>
<dbReference type="InterPro" id="IPR029044">
    <property type="entry name" value="Nucleotide-diphossugar_trans"/>
</dbReference>
<dbReference type="Gene3D" id="3.90.550.10">
    <property type="entry name" value="Spore Coat Polysaccharide Biosynthesis Protein SpsA, Chain A"/>
    <property type="match status" value="1"/>
</dbReference>
<reference evidence="3" key="1">
    <citation type="journal article" date="2011" name="MBio">
        <title>Novel metabolic attributes of the genus Cyanothece, comprising a group of unicellular nitrogen-fixing Cyanobacteria.</title>
        <authorList>
            <person name="Bandyopadhyay A."/>
            <person name="Elvitigala T."/>
            <person name="Welsh E."/>
            <person name="Stockel J."/>
            <person name="Liberton M."/>
            <person name="Min H."/>
            <person name="Sherman L.A."/>
            <person name="Pakrasi H.B."/>
        </authorList>
    </citation>
    <scope>NUCLEOTIDE SEQUENCE [LARGE SCALE GENOMIC DNA]</scope>
    <source>
        <strain evidence="3">PCC 7822</strain>
        <plasmid evidence="3">Cy782203</plasmid>
    </source>
</reference>